<evidence type="ECO:0000259" key="6">
    <source>
        <dbReference type="Pfam" id="PF07291"/>
    </source>
</evidence>
<keyword evidence="2 5" id="KW-0812">Transmembrane</keyword>
<dbReference type="RefSeq" id="WP_126703236.1">
    <property type="nucleotide sequence ID" value="NZ_CP034593.1"/>
</dbReference>
<evidence type="ECO:0000313" key="8">
    <source>
        <dbReference type="Proteomes" id="UP000280344"/>
    </source>
</evidence>
<feature type="domain" description="Methylamine utilisation protein MauE" evidence="6">
    <location>
        <begin position="3"/>
        <end position="122"/>
    </location>
</feature>
<reference evidence="7 8" key="1">
    <citation type="submission" date="2018-12" db="EMBL/GenBank/DDBJ databases">
        <title>Complete genome sequence of Flaviflexus sp. H23T48.</title>
        <authorList>
            <person name="Bae J.-W."/>
            <person name="Lee J.-Y."/>
        </authorList>
    </citation>
    <scope>NUCLEOTIDE SEQUENCE [LARGE SCALE GENOMIC DNA]</scope>
    <source>
        <strain evidence="7 8">H23T48</strain>
    </source>
</reference>
<evidence type="ECO:0000256" key="2">
    <source>
        <dbReference type="ARBA" id="ARBA00022692"/>
    </source>
</evidence>
<evidence type="ECO:0000256" key="3">
    <source>
        <dbReference type="ARBA" id="ARBA00022989"/>
    </source>
</evidence>
<keyword evidence="8" id="KW-1185">Reference proteome</keyword>
<dbReference type="GO" id="GO:0016020">
    <property type="term" value="C:membrane"/>
    <property type="evidence" value="ECO:0007669"/>
    <property type="project" value="UniProtKB-SubCell"/>
</dbReference>
<dbReference type="InterPro" id="IPR009908">
    <property type="entry name" value="Methylamine_util_MauE"/>
</dbReference>
<dbReference type="OrthoDB" id="9889045at2"/>
<gene>
    <name evidence="7" type="ORF">EJ997_02790</name>
</gene>
<proteinExistence type="predicted"/>
<evidence type="ECO:0000256" key="1">
    <source>
        <dbReference type="ARBA" id="ARBA00004141"/>
    </source>
</evidence>
<dbReference type="Proteomes" id="UP000280344">
    <property type="component" value="Chromosome"/>
</dbReference>
<keyword evidence="3 5" id="KW-1133">Transmembrane helix</keyword>
<keyword evidence="4 5" id="KW-0472">Membrane</keyword>
<name>A0A3Q9G6Q7_9ACTO</name>
<dbReference type="EMBL" id="CP034593">
    <property type="protein sequence ID" value="AZQ76428.1"/>
    <property type="molecule type" value="Genomic_DNA"/>
</dbReference>
<protein>
    <recommendedName>
        <fullName evidence="6">Methylamine utilisation protein MauE domain-containing protein</fullName>
    </recommendedName>
</protein>
<feature type="transmembrane region" description="Helical" evidence="5">
    <location>
        <begin position="44"/>
        <end position="62"/>
    </location>
</feature>
<dbReference type="Pfam" id="PF07291">
    <property type="entry name" value="MauE"/>
    <property type="match status" value="1"/>
</dbReference>
<dbReference type="KEGG" id="flh:EJ997_02790"/>
<accession>A0A3Q9G6Q7</accession>
<feature type="transmembrane region" description="Helical" evidence="5">
    <location>
        <begin position="107"/>
        <end position="125"/>
    </location>
</feature>
<evidence type="ECO:0000256" key="4">
    <source>
        <dbReference type="ARBA" id="ARBA00023136"/>
    </source>
</evidence>
<sequence>MSLAALLWAAVLLQSVLASLRGMPESMLRAMRDLFLPSGLMRPAAAWAHLVLQIILIGLLIFASRPVSWFSGAIGVLLAFTYLVLVARARGSECRCLSTKPQPITNITVLRNVFVLALAILSIGADGMTGVSWSQWPALIPLTGVISCEAASRSVRRA</sequence>
<dbReference type="GO" id="GO:0030416">
    <property type="term" value="P:methylamine metabolic process"/>
    <property type="evidence" value="ECO:0007669"/>
    <property type="project" value="InterPro"/>
</dbReference>
<evidence type="ECO:0000313" key="7">
    <source>
        <dbReference type="EMBL" id="AZQ76428.1"/>
    </source>
</evidence>
<evidence type="ECO:0000256" key="5">
    <source>
        <dbReference type="SAM" id="Phobius"/>
    </source>
</evidence>
<organism evidence="7 8">
    <name type="scientific">Flaviflexus ciconiae</name>
    <dbReference type="NCBI Taxonomy" id="2496867"/>
    <lineage>
        <taxon>Bacteria</taxon>
        <taxon>Bacillati</taxon>
        <taxon>Actinomycetota</taxon>
        <taxon>Actinomycetes</taxon>
        <taxon>Actinomycetales</taxon>
        <taxon>Actinomycetaceae</taxon>
        <taxon>Flaviflexus</taxon>
    </lineage>
</organism>
<dbReference type="AlphaFoldDB" id="A0A3Q9G6Q7"/>
<comment type="subcellular location">
    <subcellularLocation>
        <location evidence="1">Membrane</location>
        <topology evidence="1">Multi-pass membrane protein</topology>
    </subcellularLocation>
</comment>
<feature type="transmembrane region" description="Helical" evidence="5">
    <location>
        <begin position="69"/>
        <end position="87"/>
    </location>
</feature>